<organism evidence="2 3">
    <name type="scientific">Salipiger mucosus DSM 16094</name>
    <dbReference type="NCBI Taxonomy" id="1123237"/>
    <lineage>
        <taxon>Bacteria</taxon>
        <taxon>Pseudomonadati</taxon>
        <taxon>Pseudomonadota</taxon>
        <taxon>Alphaproteobacteria</taxon>
        <taxon>Rhodobacterales</taxon>
        <taxon>Roseobacteraceae</taxon>
        <taxon>Salipiger</taxon>
    </lineage>
</organism>
<dbReference type="GO" id="GO:0047112">
    <property type="term" value="F:pyruvate oxidase activity"/>
    <property type="evidence" value="ECO:0007669"/>
    <property type="project" value="UniProtKB-EC"/>
</dbReference>
<dbReference type="InterPro" id="IPR011766">
    <property type="entry name" value="TPP_enzyme_TPP-bd"/>
</dbReference>
<dbReference type="HOGENOM" id="CLU_2221362_0_0_5"/>
<dbReference type="EMBL" id="APVH01000046">
    <property type="protein sequence ID" value="EPX76633.1"/>
    <property type="molecule type" value="Genomic_DNA"/>
</dbReference>
<protein>
    <submittedName>
        <fullName evidence="2">Pyruvate oxidase</fullName>
        <ecNumber evidence="2">1.2.3.3</ecNumber>
    </submittedName>
</protein>
<dbReference type="GO" id="GO:0030976">
    <property type="term" value="F:thiamine pyrophosphate binding"/>
    <property type="evidence" value="ECO:0007669"/>
    <property type="project" value="InterPro"/>
</dbReference>
<gene>
    <name evidence="2" type="ORF">Salmuc_00465</name>
</gene>
<dbReference type="PANTHER" id="PTHR42981:SF2">
    <property type="entry name" value="PYRUVATE DEHYDROGENASE [UBIQUINONE]"/>
    <property type="match status" value="1"/>
</dbReference>
<dbReference type="STRING" id="1123237.Salmuc_00465"/>
<name>S9QAJ6_9RHOB</name>
<dbReference type="Pfam" id="PF02775">
    <property type="entry name" value="TPP_enzyme_C"/>
    <property type="match status" value="1"/>
</dbReference>
<comment type="caution">
    <text evidence="2">The sequence shown here is derived from an EMBL/GenBank/DDBJ whole genome shotgun (WGS) entry which is preliminary data.</text>
</comment>
<sequence length="106" mass="11151">MMCVGELATAVQYGADVTVIVFNDGALSLIDLKQQQRGMKTAGVRWPSSDFAAVARGFGAAAWRVGDARGLRGRPPLPPAPRRGRALIDVVVDPSGYAAQLKASRG</sequence>
<dbReference type="eggNOG" id="COG0028">
    <property type="taxonomic scope" value="Bacteria"/>
</dbReference>
<dbReference type="EC" id="1.2.3.3" evidence="2"/>
<dbReference type="AlphaFoldDB" id="S9QAJ6"/>
<dbReference type="Gene3D" id="3.40.50.970">
    <property type="match status" value="1"/>
</dbReference>
<keyword evidence="3" id="KW-1185">Reference proteome</keyword>
<dbReference type="SUPFAM" id="SSF52518">
    <property type="entry name" value="Thiamin diphosphate-binding fold (THDP-binding)"/>
    <property type="match status" value="1"/>
</dbReference>
<dbReference type="InterPro" id="IPR047211">
    <property type="entry name" value="POXB-like"/>
</dbReference>
<evidence type="ECO:0000259" key="1">
    <source>
        <dbReference type="Pfam" id="PF02775"/>
    </source>
</evidence>
<reference evidence="3" key="1">
    <citation type="journal article" date="2014" name="Stand. Genomic Sci.">
        <title>Genome sequence of the exopolysaccharide-producing Salipiger mucosus type strain (DSM 16094(T)), a moderately halophilic member of the Roseobacter clade.</title>
        <authorList>
            <person name="Riedel T."/>
            <person name="Spring S."/>
            <person name="Fiebig A."/>
            <person name="Petersen J."/>
            <person name="Kyrpides N.C."/>
            <person name="Goker M."/>
            <person name="Klenk H.P."/>
        </authorList>
    </citation>
    <scope>NUCLEOTIDE SEQUENCE [LARGE SCALE GENOMIC DNA]</scope>
    <source>
        <strain evidence="3">DSM 16094</strain>
    </source>
</reference>
<dbReference type="GO" id="GO:0044281">
    <property type="term" value="P:small molecule metabolic process"/>
    <property type="evidence" value="ECO:0007669"/>
    <property type="project" value="UniProtKB-ARBA"/>
</dbReference>
<dbReference type="CDD" id="cd00568">
    <property type="entry name" value="TPP_enzymes"/>
    <property type="match status" value="1"/>
</dbReference>
<accession>S9QAJ6</accession>
<keyword evidence="2" id="KW-0670">Pyruvate</keyword>
<feature type="domain" description="Thiamine pyrophosphate enzyme TPP-binding" evidence="1">
    <location>
        <begin position="1"/>
        <end position="69"/>
    </location>
</feature>
<dbReference type="PANTHER" id="PTHR42981">
    <property type="entry name" value="PYRUVATE DEHYDROGENASE [UBIQUINONE]"/>
    <property type="match status" value="1"/>
</dbReference>
<proteinExistence type="predicted"/>
<evidence type="ECO:0000313" key="2">
    <source>
        <dbReference type="EMBL" id="EPX76633.1"/>
    </source>
</evidence>
<keyword evidence="2" id="KW-0560">Oxidoreductase</keyword>
<evidence type="ECO:0000313" key="3">
    <source>
        <dbReference type="Proteomes" id="UP000015347"/>
    </source>
</evidence>
<dbReference type="InterPro" id="IPR029061">
    <property type="entry name" value="THDP-binding"/>
</dbReference>
<dbReference type="Proteomes" id="UP000015347">
    <property type="component" value="Unassembled WGS sequence"/>
</dbReference>